<gene>
    <name evidence="2" type="ORF">PR048_027369</name>
</gene>
<dbReference type="Proteomes" id="UP001159363">
    <property type="component" value="Chromosome 11"/>
</dbReference>
<dbReference type="InterPro" id="IPR003961">
    <property type="entry name" value="FN3_dom"/>
</dbReference>
<organism evidence="2 3">
    <name type="scientific">Dryococelus australis</name>
    <dbReference type="NCBI Taxonomy" id="614101"/>
    <lineage>
        <taxon>Eukaryota</taxon>
        <taxon>Metazoa</taxon>
        <taxon>Ecdysozoa</taxon>
        <taxon>Arthropoda</taxon>
        <taxon>Hexapoda</taxon>
        <taxon>Insecta</taxon>
        <taxon>Pterygota</taxon>
        <taxon>Neoptera</taxon>
        <taxon>Polyneoptera</taxon>
        <taxon>Phasmatodea</taxon>
        <taxon>Verophasmatodea</taxon>
        <taxon>Anareolatae</taxon>
        <taxon>Phasmatidae</taxon>
        <taxon>Eurycanthinae</taxon>
        <taxon>Dryococelus</taxon>
    </lineage>
</organism>
<keyword evidence="3" id="KW-1185">Reference proteome</keyword>
<dbReference type="SUPFAM" id="SSF49265">
    <property type="entry name" value="Fibronectin type III"/>
    <property type="match status" value="2"/>
</dbReference>
<dbReference type="PROSITE" id="PS50853">
    <property type="entry name" value="FN3"/>
    <property type="match status" value="2"/>
</dbReference>
<sequence>MDQGRNARVGGNWISPRKSADQLQLMSWFPRPDNIGDLNVSEVTAHGALVTWKQSSSNCTDHYVLGWCATDYPDEPCNPTRRIRLNTTVTEYNITSLEPCSYNIISIRTSAADGRSSNSRREIVKTLLDEPFIQAVMQACIESSEESSVVAYRLNEREMYITVDDAKLSNTYSALWSMHIATVDAISIAGCSRMIESNPTGEILFPADEFGPSTHVTLTAFSARLFSLEYRPASNAALCTAGYTGCFREAGSSGEPVCIPTSNLQYWSNYDNATRACTQYNVNLTSLSNDNRTWSTSMSFTSRKISPAKVWSITEIQGRGKLYIPEKTYRPQQKCECTSTPVPAPEEVLDLQVRNGTTGPNGSSVLFTWRVSPDNGCMSHQHLNCSRVEVMGNDHTFTVLWSTGANFTNNVTEFEIRDLEPCAAYTVNVFQEPTPPDPIPTEILFNTASNVTSVTYVKVLGSDDSSVNISYLAPEVSPRCVSKYSVCWRQTTADTDTCHTRTGSGVHDVSIQGLTNCTQYTLSVTPVAPNDERYTAATLTTTTTGCSGNTSYSSTTNAPPTSEYQCYNMDSQ</sequence>
<accession>A0ABQ9GF97</accession>
<dbReference type="Gene3D" id="2.60.40.10">
    <property type="entry name" value="Immunoglobulins"/>
    <property type="match status" value="2"/>
</dbReference>
<dbReference type="EMBL" id="JARBHB010000012">
    <property type="protein sequence ID" value="KAJ8871065.1"/>
    <property type="molecule type" value="Genomic_DNA"/>
</dbReference>
<dbReference type="SMART" id="SM00060">
    <property type="entry name" value="FN3"/>
    <property type="match status" value="3"/>
</dbReference>
<evidence type="ECO:0000313" key="3">
    <source>
        <dbReference type="Proteomes" id="UP001159363"/>
    </source>
</evidence>
<name>A0ABQ9GF97_9NEOP</name>
<feature type="domain" description="Fibronectin type-III" evidence="1">
    <location>
        <begin position="34"/>
        <end position="129"/>
    </location>
</feature>
<dbReference type="InterPro" id="IPR036116">
    <property type="entry name" value="FN3_sf"/>
</dbReference>
<reference evidence="2 3" key="1">
    <citation type="submission" date="2023-02" db="EMBL/GenBank/DDBJ databases">
        <title>LHISI_Scaffold_Assembly.</title>
        <authorList>
            <person name="Stuart O.P."/>
            <person name="Cleave R."/>
            <person name="Magrath M.J.L."/>
            <person name="Mikheyev A.S."/>
        </authorList>
    </citation>
    <scope>NUCLEOTIDE SEQUENCE [LARGE SCALE GENOMIC DNA]</scope>
    <source>
        <strain evidence="2">Daus_M_001</strain>
        <tissue evidence="2">Leg muscle</tissue>
    </source>
</reference>
<protein>
    <recommendedName>
        <fullName evidence="1">Fibronectin type-III domain-containing protein</fullName>
    </recommendedName>
</protein>
<evidence type="ECO:0000259" key="1">
    <source>
        <dbReference type="PROSITE" id="PS50853"/>
    </source>
</evidence>
<dbReference type="InterPro" id="IPR013783">
    <property type="entry name" value="Ig-like_fold"/>
</dbReference>
<comment type="caution">
    <text evidence="2">The sequence shown here is derived from an EMBL/GenBank/DDBJ whole genome shotgun (WGS) entry which is preliminary data.</text>
</comment>
<feature type="domain" description="Fibronectin type-III" evidence="1">
    <location>
        <begin position="450"/>
        <end position="547"/>
    </location>
</feature>
<proteinExistence type="predicted"/>
<evidence type="ECO:0000313" key="2">
    <source>
        <dbReference type="EMBL" id="KAJ8871065.1"/>
    </source>
</evidence>